<feature type="region of interest" description="Disordered" evidence="1">
    <location>
        <begin position="237"/>
        <end position="265"/>
    </location>
</feature>
<evidence type="ECO:0000313" key="2">
    <source>
        <dbReference type="EMBL" id="KAA8893823.1"/>
    </source>
</evidence>
<feature type="region of interest" description="Disordered" evidence="1">
    <location>
        <begin position="1"/>
        <end position="37"/>
    </location>
</feature>
<accession>A0A5J5EFB4</accession>
<sequence>MKANLCTPRDYSSLVPSQALRPQTPNPSRQHYPLEKNTLTKTSSIKLGYGWPAPSTKAGQPAGSYIQPRIQFLSLTRNPSSTLRWSVHLRVGVGQGGPYGGTRKTWRLAGYGWPAPSTKAGQPAGSYIQPRMQFLSLTRNPSSTLRWSVHLRVGVGQGGPYGGTRKTWRLAGYGWPAPSTKAGQPAGSYIQSRIQFLSQTRNPSSTLRWFVHLRVGVYQEGRAAVPGRPGGWLASTGRHLPSRPASRLDHVVRPPKGRCGSRRPYGGTRKTWRLAGYGWPAPSTKAGQPAGSCIQHRIQFVSLTRNPSSTLRRSVHLRVGVGQGGRTAVPGRPEGWLVMAAQDAISIPDKKPIIDPQVVRPPEGRCGSRRPYGGTRKTWGPAFTPMSTTITSFRSRSGARTPQPQGVIAARTGGSQADWCEAI</sequence>
<feature type="compositionally biased region" description="Polar residues" evidence="1">
    <location>
        <begin position="14"/>
        <end position="29"/>
    </location>
</feature>
<comment type="caution">
    <text evidence="2">The sequence shown here is derived from an EMBL/GenBank/DDBJ whole genome shotgun (WGS) entry which is preliminary data.</text>
</comment>
<evidence type="ECO:0000313" key="3">
    <source>
        <dbReference type="Proteomes" id="UP000326924"/>
    </source>
</evidence>
<reference evidence="2 3" key="1">
    <citation type="submission" date="2019-09" db="EMBL/GenBank/DDBJ databases">
        <title>Draft genome of the ectomycorrhizal ascomycete Sphaerosporella brunnea.</title>
        <authorList>
            <consortium name="DOE Joint Genome Institute"/>
            <person name="Benucci G.M."/>
            <person name="Marozzi G."/>
            <person name="Antonielli L."/>
            <person name="Sanchez S."/>
            <person name="Marco P."/>
            <person name="Wang X."/>
            <person name="Falini L.B."/>
            <person name="Barry K."/>
            <person name="Haridas S."/>
            <person name="Lipzen A."/>
            <person name="Labutti K."/>
            <person name="Grigoriev I.V."/>
            <person name="Murat C."/>
            <person name="Martin F."/>
            <person name="Albertini E."/>
            <person name="Donnini D."/>
            <person name="Bonito G."/>
        </authorList>
    </citation>
    <scope>NUCLEOTIDE SEQUENCE [LARGE SCALE GENOMIC DNA]</scope>
    <source>
        <strain evidence="2 3">Sb_GMNB300</strain>
    </source>
</reference>
<proteinExistence type="predicted"/>
<dbReference type="EMBL" id="VXIS01000398">
    <property type="protein sequence ID" value="KAA8893823.1"/>
    <property type="molecule type" value="Genomic_DNA"/>
</dbReference>
<protein>
    <submittedName>
        <fullName evidence="2">Uncharacterized protein</fullName>
    </submittedName>
</protein>
<feature type="region of interest" description="Disordered" evidence="1">
    <location>
        <begin position="353"/>
        <end position="384"/>
    </location>
</feature>
<gene>
    <name evidence="2" type="ORF">FN846DRAFT_1025484</name>
</gene>
<dbReference type="Proteomes" id="UP000326924">
    <property type="component" value="Unassembled WGS sequence"/>
</dbReference>
<dbReference type="InParanoid" id="A0A5J5EFB4"/>
<evidence type="ECO:0000256" key="1">
    <source>
        <dbReference type="SAM" id="MobiDB-lite"/>
    </source>
</evidence>
<organism evidence="2 3">
    <name type="scientific">Sphaerosporella brunnea</name>
    <dbReference type="NCBI Taxonomy" id="1250544"/>
    <lineage>
        <taxon>Eukaryota</taxon>
        <taxon>Fungi</taxon>
        <taxon>Dikarya</taxon>
        <taxon>Ascomycota</taxon>
        <taxon>Pezizomycotina</taxon>
        <taxon>Pezizomycetes</taxon>
        <taxon>Pezizales</taxon>
        <taxon>Pyronemataceae</taxon>
        <taxon>Sphaerosporella</taxon>
    </lineage>
</organism>
<name>A0A5J5EFB4_9PEZI</name>
<keyword evidence="3" id="KW-1185">Reference proteome</keyword>
<dbReference type="AlphaFoldDB" id="A0A5J5EFB4"/>